<evidence type="ECO:0000256" key="5">
    <source>
        <dbReference type="ARBA" id="ARBA00022989"/>
    </source>
</evidence>
<dbReference type="InterPro" id="IPR037185">
    <property type="entry name" value="EmrE-like"/>
</dbReference>
<keyword evidence="5 10" id="KW-1133">Transmembrane helix</keyword>
<evidence type="ECO:0000256" key="10">
    <source>
        <dbReference type="SAM" id="Phobius"/>
    </source>
</evidence>
<accession>A0A5B6T8N6</accession>
<evidence type="ECO:0000313" key="12">
    <source>
        <dbReference type="Proteomes" id="UP000324133"/>
    </source>
</evidence>
<feature type="transmembrane region" description="Helical" evidence="10">
    <location>
        <begin position="86"/>
        <end position="106"/>
    </location>
</feature>
<comment type="caution">
    <text evidence="11">The sequence shown here is derived from an EMBL/GenBank/DDBJ whole genome shotgun (WGS) entry which is preliminary data.</text>
</comment>
<evidence type="ECO:0000256" key="4">
    <source>
        <dbReference type="ARBA" id="ARBA00022692"/>
    </source>
</evidence>
<keyword evidence="6 10" id="KW-0472">Membrane</keyword>
<dbReference type="GO" id="GO:0022857">
    <property type="term" value="F:transmembrane transporter activity"/>
    <property type="evidence" value="ECO:0007669"/>
    <property type="project" value="InterPro"/>
</dbReference>
<dbReference type="SUPFAM" id="SSF103481">
    <property type="entry name" value="Multidrug resistance efflux transporter EmrE"/>
    <property type="match status" value="1"/>
</dbReference>
<dbReference type="EMBL" id="VKKY01000003">
    <property type="protein sequence ID" value="KAA3436528.1"/>
    <property type="molecule type" value="Genomic_DNA"/>
</dbReference>
<gene>
    <name evidence="11" type="ORF">FOA19_19255</name>
</gene>
<dbReference type="AlphaFoldDB" id="A0A5B6T8N6"/>
<evidence type="ECO:0000256" key="9">
    <source>
        <dbReference type="RuleBase" id="RU003942"/>
    </source>
</evidence>
<comment type="subcellular location">
    <subcellularLocation>
        <location evidence="1 9">Cell membrane</location>
        <topology evidence="1 9">Multi-pass membrane protein</topology>
    </subcellularLocation>
</comment>
<dbReference type="OrthoDB" id="21828at2"/>
<name>A0A5B6T8N6_9BACT</name>
<protein>
    <recommendedName>
        <fullName evidence="8">Guanidinium exporter</fullName>
    </recommendedName>
</protein>
<comment type="similarity">
    <text evidence="7">Belongs to the drug/metabolite transporter (DMT) superfamily. Small multidrug resistance (SMR) (TC 2.A.7.1) family. Gdx/SugE subfamily.</text>
</comment>
<dbReference type="RefSeq" id="WP_149092470.1">
    <property type="nucleotide sequence ID" value="NZ_VKKY01000003.1"/>
</dbReference>
<sequence>MNSAWWYRVLTGLCEIGWAFGLKYTEGFSKLMPTIITVVIMILSFVLLAQAMRTLPVGTAYASWTGIGAVGTTILGIILFNDPNDALCLLCIGLIIAGLLGLRFLAKE</sequence>
<dbReference type="InterPro" id="IPR000390">
    <property type="entry name" value="Small_drug/metabolite_transptr"/>
</dbReference>
<dbReference type="PANTHER" id="PTHR30561">
    <property type="entry name" value="SMR FAMILY PROTON-DEPENDENT DRUG EFFLUX TRANSPORTER SUGE"/>
    <property type="match status" value="1"/>
</dbReference>
<dbReference type="GO" id="GO:0005886">
    <property type="term" value="C:plasma membrane"/>
    <property type="evidence" value="ECO:0007669"/>
    <property type="project" value="UniProtKB-SubCell"/>
</dbReference>
<evidence type="ECO:0000256" key="3">
    <source>
        <dbReference type="ARBA" id="ARBA00022475"/>
    </source>
</evidence>
<evidence type="ECO:0000256" key="6">
    <source>
        <dbReference type="ARBA" id="ARBA00023136"/>
    </source>
</evidence>
<keyword evidence="12" id="KW-1185">Reference proteome</keyword>
<proteinExistence type="inferred from homology"/>
<organism evidence="11 12">
    <name type="scientific">Rufibacter hautae</name>
    <dbReference type="NCBI Taxonomy" id="2595005"/>
    <lineage>
        <taxon>Bacteria</taxon>
        <taxon>Pseudomonadati</taxon>
        <taxon>Bacteroidota</taxon>
        <taxon>Cytophagia</taxon>
        <taxon>Cytophagales</taxon>
        <taxon>Hymenobacteraceae</taxon>
        <taxon>Rufibacter</taxon>
    </lineage>
</organism>
<dbReference type="GO" id="GO:1990961">
    <property type="term" value="P:xenobiotic detoxification by transmembrane export across the plasma membrane"/>
    <property type="evidence" value="ECO:0007669"/>
    <property type="project" value="UniProtKB-ARBA"/>
</dbReference>
<feature type="transmembrane region" description="Helical" evidence="10">
    <location>
        <begin position="31"/>
        <end position="49"/>
    </location>
</feature>
<dbReference type="Gene3D" id="1.10.3730.20">
    <property type="match status" value="1"/>
</dbReference>
<dbReference type="FunFam" id="1.10.3730.20:FF:000001">
    <property type="entry name" value="Quaternary ammonium compound resistance transporter SugE"/>
    <property type="match status" value="1"/>
</dbReference>
<evidence type="ECO:0000256" key="8">
    <source>
        <dbReference type="ARBA" id="ARBA00039168"/>
    </source>
</evidence>
<keyword evidence="4 9" id="KW-0812">Transmembrane</keyword>
<evidence type="ECO:0000256" key="2">
    <source>
        <dbReference type="ARBA" id="ARBA00022448"/>
    </source>
</evidence>
<dbReference type="PANTHER" id="PTHR30561:SF0">
    <property type="entry name" value="GUANIDINIUM EXPORTER"/>
    <property type="match status" value="1"/>
</dbReference>
<dbReference type="InterPro" id="IPR045324">
    <property type="entry name" value="Small_multidrug_res"/>
</dbReference>
<dbReference type="Proteomes" id="UP000324133">
    <property type="component" value="Unassembled WGS sequence"/>
</dbReference>
<feature type="transmembrane region" description="Helical" evidence="10">
    <location>
        <begin position="61"/>
        <end position="80"/>
    </location>
</feature>
<evidence type="ECO:0000256" key="1">
    <source>
        <dbReference type="ARBA" id="ARBA00004651"/>
    </source>
</evidence>
<keyword evidence="2" id="KW-0813">Transport</keyword>
<keyword evidence="3" id="KW-1003">Cell membrane</keyword>
<evidence type="ECO:0000313" key="11">
    <source>
        <dbReference type="EMBL" id="KAA3436528.1"/>
    </source>
</evidence>
<dbReference type="Pfam" id="PF00893">
    <property type="entry name" value="Multi_Drug_Res"/>
    <property type="match status" value="1"/>
</dbReference>
<evidence type="ECO:0000256" key="7">
    <source>
        <dbReference type="ARBA" id="ARBA00038151"/>
    </source>
</evidence>
<reference evidence="11 12" key="1">
    <citation type="submission" date="2019-07" db="EMBL/GenBank/DDBJ databases">
        <title>Rufibacter sp. nov., isolated from lake sediment.</title>
        <authorList>
            <person name="Qu J.-H."/>
        </authorList>
    </citation>
    <scope>NUCLEOTIDE SEQUENCE [LARGE SCALE GENOMIC DNA]</scope>
    <source>
        <strain evidence="11 12">NBS58-1</strain>
    </source>
</reference>